<proteinExistence type="inferred from homology"/>
<dbReference type="InterPro" id="IPR011042">
    <property type="entry name" value="6-blade_b-propeller_TolB-like"/>
</dbReference>
<keyword evidence="3" id="KW-0862">Zinc</keyword>
<organism evidence="5 6">
    <name type="scientific">Anisodus tanguticus</name>
    <dbReference type="NCBI Taxonomy" id="243964"/>
    <lineage>
        <taxon>Eukaryota</taxon>
        <taxon>Viridiplantae</taxon>
        <taxon>Streptophyta</taxon>
        <taxon>Embryophyta</taxon>
        <taxon>Tracheophyta</taxon>
        <taxon>Spermatophyta</taxon>
        <taxon>Magnoliopsida</taxon>
        <taxon>eudicotyledons</taxon>
        <taxon>Gunneridae</taxon>
        <taxon>Pentapetalae</taxon>
        <taxon>asterids</taxon>
        <taxon>lamiids</taxon>
        <taxon>Solanales</taxon>
        <taxon>Solanaceae</taxon>
        <taxon>Solanoideae</taxon>
        <taxon>Hyoscyameae</taxon>
        <taxon>Anisodus</taxon>
    </lineage>
</organism>
<dbReference type="InterPro" id="IPR005511">
    <property type="entry name" value="SMP-30"/>
</dbReference>
<dbReference type="PANTHER" id="PTHR10907">
    <property type="entry name" value="REGUCALCIN"/>
    <property type="match status" value="1"/>
</dbReference>
<dbReference type="EMBL" id="JAVYJV010000032">
    <property type="protein sequence ID" value="KAK4337384.1"/>
    <property type="molecule type" value="Genomic_DNA"/>
</dbReference>
<feature type="domain" description="SMP-30/Gluconolactonase/LRE-like region" evidence="4">
    <location>
        <begin position="23"/>
        <end position="162"/>
    </location>
</feature>
<dbReference type="InterPro" id="IPR013658">
    <property type="entry name" value="SGL"/>
</dbReference>
<dbReference type="Proteomes" id="UP001291623">
    <property type="component" value="Unassembled WGS sequence"/>
</dbReference>
<accession>A0AAE1QQH5</accession>
<feature type="binding site" evidence="3">
    <location>
        <position position="136"/>
    </location>
    <ligand>
        <name>a divalent metal cation</name>
        <dbReference type="ChEBI" id="CHEBI:60240"/>
    </ligand>
</feature>
<keyword evidence="3" id="KW-0479">Metal-binding</keyword>
<dbReference type="AlphaFoldDB" id="A0AAE1QQH5"/>
<dbReference type="SUPFAM" id="SSF63829">
    <property type="entry name" value="Calcium-dependent phosphotriesterase"/>
    <property type="match status" value="1"/>
</dbReference>
<dbReference type="GO" id="GO:0005509">
    <property type="term" value="F:calcium ion binding"/>
    <property type="evidence" value="ECO:0007669"/>
    <property type="project" value="TreeGrafter"/>
</dbReference>
<dbReference type="GO" id="GO:0004341">
    <property type="term" value="F:gluconolactonase activity"/>
    <property type="evidence" value="ECO:0007669"/>
    <property type="project" value="TreeGrafter"/>
</dbReference>
<gene>
    <name evidence="5" type="ORF">RND71_043870</name>
</gene>
<evidence type="ECO:0000256" key="1">
    <source>
        <dbReference type="ARBA" id="ARBA00008853"/>
    </source>
</evidence>
<evidence type="ECO:0000256" key="3">
    <source>
        <dbReference type="PIRSR" id="PIRSR605511-2"/>
    </source>
</evidence>
<sequence>METLIYQACKLLENASNNLRNGDLERFNDGKCDAMGRLIIGTMYCDGNDENVQNLSSLYRLEGRNLIQIETNFNVTNGFAWTKDAKNFFINDSGDRVIYQYDYDINLGEVKNKRILIDFNKTPLDGCSLNSLESPDGCIIDGEDKLWVALWDGSRIVNLDPNEFYKLKNAYMADLVLINEHHNVYLGHIYDLYKKDIQTNIKPENEQIPDLIFLTMLLLKDQTKEFYENVSRRVYRRIRRKNFMKMSVDELIVGSSEAFVLKGKHIVNSSETFIINECIKMLGIRKYNGS</sequence>
<dbReference type="Gene3D" id="2.120.10.30">
    <property type="entry name" value="TolB, C-terminal domain"/>
    <property type="match status" value="1"/>
</dbReference>
<comment type="cofactor">
    <cofactor evidence="3">
        <name>Zn(2+)</name>
        <dbReference type="ChEBI" id="CHEBI:29105"/>
    </cofactor>
    <text evidence="3">Binds 1 divalent metal cation per subunit.</text>
</comment>
<keyword evidence="6" id="KW-1185">Reference proteome</keyword>
<evidence type="ECO:0000313" key="5">
    <source>
        <dbReference type="EMBL" id="KAK4337384.1"/>
    </source>
</evidence>
<protein>
    <recommendedName>
        <fullName evidence="4">SMP-30/Gluconolactonase/LRE-like region domain-containing protein</fullName>
    </recommendedName>
</protein>
<dbReference type="Pfam" id="PF08450">
    <property type="entry name" value="SGL"/>
    <property type="match status" value="1"/>
</dbReference>
<feature type="active site" description="Proton donor/acceptor" evidence="2">
    <location>
        <position position="136"/>
    </location>
</feature>
<feature type="binding site" evidence="3">
    <location>
        <position position="28"/>
    </location>
    <ligand>
        <name>substrate</name>
    </ligand>
</feature>
<feature type="binding site" evidence="3">
    <location>
        <position position="46"/>
    </location>
    <ligand>
        <name>substrate</name>
    </ligand>
</feature>
<dbReference type="GO" id="GO:0019853">
    <property type="term" value="P:L-ascorbic acid biosynthetic process"/>
    <property type="evidence" value="ECO:0007669"/>
    <property type="project" value="TreeGrafter"/>
</dbReference>
<name>A0AAE1QQH5_9SOLA</name>
<evidence type="ECO:0000313" key="6">
    <source>
        <dbReference type="Proteomes" id="UP001291623"/>
    </source>
</evidence>
<dbReference type="PANTHER" id="PTHR10907:SF47">
    <property type="entry name" value="REGUCALCIN"/>
    <property type="match status" value="1"/>
</dbReference>
<reference evidence="5" key="1">
    <citation type="submission" date="2023-12" db="EMBL/GenBank/DDBJ databases">
        <title>Genome assembly of Anisodus tanguticus.</title>
        <authorList>
            <person name="Wang Y.-J."/>
        </authorList>
    </citation>
    <scope>NUCLEOTIDE SEQUENCE</scope>
    <source>
        <strain evidence="5">KB-2021</strain>
        <tissue evidence="5">Leaf</tissue>
    </source>
</reference>
<feature type="binding site" evidence="3">
    <location>
        <position position="26"/>
    </location>
    <ligand>
        <name>substrate</name>
    </ligand>
</feature>
<evidence type="ECO:0000259" key="4">
    <source>
        <dbReference type="Pfam" id="PF08450"/>
    </source>
</evidence>
<comment type="similarity">
    <text evidence="1">Belongs to the SMP-30/CGR1 family.</text>
</comment>
<feature type="binding site" evidence="3">
    <location>
        <position position="77"/>
    </location>
    <ligand>
        <name>a divalent metal cation</name>
        <dbReference type="ChEBI" id="CHEBI:60240"/>
    </ligand>
</feature>
<comment type="caution">
    <text evidence="5">The sequence shown here is derived from an EMBL/GenBank/DDBJ whole genome shotgun (WGS) entry which is preliminary data.</text>
</comment>
<dbReference type="PRINTS" id="PR01790">
    <property type="entry name" value="SMP30FAMILY"/>
</dbReference>
<evidence type="ECO:0000256" key="2">
    <source>
        <dbReference type="PIRSR" id="PIRSR605511-1"/>
    </source>
</evidence>